<dbReference type="InterPro" id="IPR014710">
    <property type="entry name" value="RmlC-like_jellyroll"/>
</dbReference>
<organism evidence="2 3">
    <name type="scientific">Herbaspirillum huttiense subsp. lycopersici</name>
    <dbReference type="NCBI Taxonomy" id="3074428"/>
    <lineage>
        <taxon>Bacteria</taxon>
        <taxon>Pseudomonadati</taxon>
        <taxon>Pseudomonadota</taxon>
        <taxon>Betaproteobacteria</taxon>
        <taxon>Burkholderiales</taxon>
        <taxon>Oxalobacteraceae</taxon>
        <taxon>Herbaspirillum</taxon>
    </lineage>
</organism>
<dbReference type="SMART" id="SM00450">
    <property type="entry name" value="RHOD"/>
    <property type="match status" value="4"/>
</dbReference>
<dbReference type="InterPro" id="IPR001763">
    <property type="entry name" value="Rhodanese-like_dom"/>
</dbReference>
<dbReference type="SUPFAM" id="SSF51182">
    <property type="entry name" value="RmlC-like cupins"/>
    <property type="match status" value="1"/>
</dbReference>
<dbReference type="InterPro" id="IPR011051">
    <property type="entry name" value="RmlC_Cupin_sf"/>
</dbReference>
<evidence type="ECO:0000313" key="3">
    <source>
        <dbReference type="Proteomes" id="UP001246576"/>
    </source>
</evidence>
<dbReference type="PANTHER" id="PTHR44086">
    <property type="entry name" value="THIOSULFATE SULFURTRANSFERASE RDL2, MITOCHONDRIAL-RELATED"/>
    <property type="match status" value="1"/>
</dbReference>
<sequence>MTSAHLSAVARDPDHTDELSVATRRAAAVAHFVATARQLIGDPAHARREDLEAVARHLETLGRQTALFPEGDFPVNEETPAVVYRLSEETDGTFALYLSVGLPGKSVQPHDHTTWAMITGVQGIERNVFYRREKTAAPARDTLTPERTIDVVPGNSVILGPDDVHTIELQGPQTGLHLHFYGRGLDHMPARVVFESREGGSYRTFGPPAGIRHARISPQALKAALAGREEIALLDVRDAGVYARSHLLFAVSAPRWRLPLEIDRLVPLRNTRIVVVDGDESQAHDGAHQLIRLGWTNVSVLAGGTEAWAAAGLEVFSGTNVPSKAFGEVIEHEKQTPWITSDELEHLVQQGEDIAVVDSRTPEEFAAFSLPFAHSVPGAELVYRIGEIAPDPKTLVVVNCAGRTRSIVGAQTLIDAGIPNRVVSLRNGTMDWLLTGRTLSHGRQTALPEPSASTQASARAQAEAVAQRAGVRRIDSTTLKRWQEAARQQQRTLYLFDIRTRAEYEAGHLEGWRWAPGGQLVQATDEYAGTRGARIVLADWDGVRALTTAAWLAQLGWDISVYAPATHGSEAARVTGPEPVRVLVPDHPAPVISPAQAASLQAAGNAILIDIDSRAAYEKRHPASARFVAPSRLAEFLASQPAELSVVLVSGDGVLAASVAAGLLRGAKPAQPLLALRGGTQGWITAELPTGSGSEGVVTGDDDQGYSPYLHKDLALRNAGFVDYLEWELGLVAQLEREGHTGISLIE</sequence>
<dbReference type="SUPFAM" id="SSF52821">
    <property type="entry name" value="Rhodanese/Cell cycle control phosphatase"/>
    <property type="match status" value="4"/>
</dbReference>
<feature type="domain" description="Rhodanese" evidence="1">
    <location>
        <begin position="489"/>
        <end position="581"/>
    </location>
</feature>
<dbReference type="Pfam" id="PF00581">
    <property type="entry name" value="Rhodanese"/>
    <property type="match status" value="4"/>
</dbReference>
<dbReference type="RefSeq" id="WP_310839734.1">
    <property type="nucleotide sequence ID" value="NZ_JAVLSJ010000002.1"/>
</dbReference>
<evidence type="ECO:0000259" key="1">
    <source>
        <dbReference type="PROSITE" id="PS50206"/>
    </source>
</evidence>
<keyword evidence="3" id="KW-1185">Reference proteome</keyword>
<protein>
    <submittedName>
        <fullName evidence="2">Rhodanese-like domain-containing protein</fullName>
    </submittedName>
</protein>
<gene>
    <name evidence="2" type="ORF">RI048_06200</name>
</gene>
<feature type="domain" description="Rhodanese" evidence="1">
    <location>
        <begin position="227"/>
        <end position="317"/>
    </location>
</feature>
<feature type="domain" description="Rhodanese" evidence="1">
    <location>
        <begin position="350"/>
        <end position="441"/>
    </location>
</feature>
<evidence type="ECO:0000313" key="2">
    <source>
        <dbReference type="EMBL" id="MDR9847803.1"/>
    </source>
</evidence>
<dbReference type="Gene3D" id="3.40.250.10">
    <property type="entry name" value="Rhodanese-like domain"/>
    <property type="match status" value="4"/>
</dbReference>
<dbReference type="PANTHER" id="PTHR44086:SF10">
    <property type="entry name" value="THIOSULFATE SULFURTRANSFERASE_RHODANESE-LIKE DOMAIN-CONTAINING PROTEIN 3"/>
    <property type="match status" value="1"/>
</dbReference>
<proteinExistence type="predicted"/>
<reference evidence="2" key="1">
    <citation type="submission" date="2023-09" db="EMBL/GenBank/DDBJ databases">
        <title>Description of first Herbaspirillum huttiense subsp. nephrolepsisexaltata and Herbaspirillum huttiense subsp. lycopersicon.</title>
        <authorList>
            <person name="Poudel M."/>
            <person name="Sharma A."/>
            <person name="Goss E."/>
            <person name="Tapia J.H."/>
            <person name="Harmon C.M."/>
            <person name="Jones J.B."/>
        </authorList>
    </citation>
    <scope>NUCLEOTIDE SEQUENCE</scope>
    <source>
        <strain evidence="2">SE1</strain>
    </source>
</reference>
<dbReference type="Gene3D" id="2.60.120.10">
    <property type="entry name" value="Jelly Rolls"/>
    <property type="match status" value="1"/>
</dbReference>
<name>A0ABU2EIT8_9BURK</name>
<feature type="domain" description="Rhodanese" evidence="1">
    <location>
        <begin position="602"/>
        <end position="692"/>
    </location>
</feature>
<dbReference type="PROSITE" id="PS50206">
    <property type="entry name" value="RHODANESE_3"/>
    <property type="match status" value="4"/>
</dbReference>
<dbReference type="Proteomes" id="UP001246576">
    <property type="component" value="Unassembled WGS sequence"/>
</dbReference>
<dbReference type="EMBL" id="JAVLSJ010000002">
    <property type="protein sequence ID" value="MDR9847803.1"/>
    <property type="molecule type" value="Genomic_DNA"/>
</dbReference>
<accession>A0ABU2EIT8</accession>
<dbReference type="InterPro" id="IPR036873">
    <property type="entry name" value="Rhodanese-like_dom_sf"/>
</dbReference>
<comment type="caution">
    <text evidence="2">The sequence shown here is derived from an EMBL/GenBank/DDBJ whole genome shotgun (WGS) entry which is preliminary data.</text>
</comment>